<sequence length="394" mass="39979">MPIALTSASVPIAPARHDLPWRRARELAAAAAGPLAAEQVTLGAAIGRVLAVELRSAVTLPGGDTAAMDGYAVAGPPPWQVTGQVLPGQPATSPLLPGTAWEIATGALVPPGTESVVMYESCERIAGLVTAPLRPKRHIRTAGEDLRPGDLLAERGRQVTAALIGLAAHAGLDTIAVRARPRVRVLITGDEVVGHGLPALGQVRDALGPLLTALVEDAGATVAGVHHLADGAEQLRRALLAEADLVLVTGSSSKGASDHLHAVLDGLGAQLLVDGVACKPGHPQILARFGPRWVAGLPGNPYAALIGWLTVAQPLLAAMLGRAPSPARVLPVTGNVQALDEAVRLVPVRCHGDGATVVAGARPASLLAAAGADAIAVIEPQWKPGGPAELLPLG</sequence>
<dbReference type="Proteomes" id="UP000587527">
    <property type="component" value="Unassembled WGS sequence"/>
</dbReference>
<proteinExistence type="inferred from homology"/>
<dbReference type="InterPro" id="IPR036135">
    <property type="entry name" value="MoeA_linker/N_sf"/>
</dbReference>
<dbReference type="CDD" id="cd00887">
    <property type="entry name" value="MoeA"/>
    <property type="match status" value="1"/>
</dbReference>
<dbReference type="Pfam" id="PF03453">
    <property type="entry name" value="MoeA_N"/>
    <property type="match status" value="1"/>
</dbReference>
<comment type="catalytic activity">
    <reaction evidence="4">
        <text>adenylyl-molybdopterin + molybdate = Mo-molybdopterin + AMP + H(+)</text>
        <dbReference type="Rhea" id="RHEA:35047"/>
        <dbReference type="ChEBI" id="CHEBI:15378"/>
        <dbReference type="ChEBI" id="CHEBI:36264"/>
        <dbReference type="ChEBI" id="CHEBI:62727"/>
        <dbReference type="ChEBI" id="CHEBI:71302"/>
        <dbReference type="ChEBI" id="CHEBI:456215"/>
        <dbReference type="EC" id="2.10.1.1"/>
    </reaction>
</comment>
<comment type="cofactor">
    <cofactor evidence="5">
        <name>Mg(2+)</name>
        <dbReference type="ChEBI" id="CHEBI:18420"/>
    </cofactor>
</comment>
<dbReference type="Gene3D" id="2.170.190.11">
    <property type="entry name" value="Molybdopterin biosynthesis moea protein, domain 3"/>
    <property type="match status" value="1"/>
</dbReference>
<dbReference type="Gene3D" id="3.90.105.10">
    <property type="entry name" value="Molybdopterin biosynthesis moea protein, domain 2"/>
    <property type="match status" value="1"/>
</dbReference>
<feature type="domain" description="MoaB/Mog" evidence="6">
    <location>
        <begin position="184"/>
        <end position="318"/>
    </location>
</feature>
<dbReference type="SUPFAM" id="SSF53218">
    <property type="entry name" value="Molybdenum cofactor biosynthesis proteins"/>
    <property type="match status" value="1"/>
</dbReference>
<comment type="caution">
    <text evidence="7">The sequence shown here is derived from an EMBL/GenBank/DDBJ whole genome shotgun (WGS) entry which is preliminary data.</text>
</comment>
<dbReference type="InterPro" id="IPR036425">
    <property type="entry name" value="MoaB/Mog-like_dom_sf"/>
</dbReference>
<dbReference type="EMBL" id="JACHMN010000002">
    <property type="protein sequence ID" value="MBB5868440.1"/>
    <property type="molecule type" value="Genomic_DNA"/>
</dbReference>
<dbReference type="EC" id="2.10.1.1" evidence="5"/>
<keyword evidence="5" id="KW-0460">Magnesium</keyword>
<dbReference type="InterPro" id="IPR005110">
    <property type="entry name" value="MoeA_linker/N"/>
</dbReference>
<dbReference type="UniPathway" id="UPA00344"/>
<evidence type="ECO:0000259" key="6">
    <source>
        <dbReference type="SMART" id="SM00852"/>
    </source>
</evidence>
<keyword evidence="5" id="KW-0501">Molybdenum cofactor biosynthesis</keyword>
<evidence type="ECO:0000256" key="3">
    <source>
        <dbReference type="ARBA" id="ARBA00022505"/>
    </source>
</evidence>
<dbReference type="SUPFAM" id="SSF63882">
    <property type="entry name" value="MoeA N-terminal region -like"/>
    <property type="match status" value="1"/>
</dbReference>
<dbReference type="GO" id="GO:0006777">
    <property type="term" value="P:Mo-molybdopterin cofactor biosynthetic process"/>
    <property type="evidence" value="ECO:0007669"/>
    <property type="project" value="UniProtKB-UniRule"/>
</dbReference>
<dbReference type="InterPro" id="IPR036688">
    <property type="entry name" value="MoeA_C_domain_IV_sf"/>
</dbReference>
<keyword evidence="5" id="KW-0479">Metal-binding</keyword>
<keyword evidence="8" id="KW-1185">Reference proteome</keyword>
<name>A0A841BNQ9_9ACTN</name>
<comment type="pathway">
    <text evidence="5">Cofactor biosynthesis; molybdopterin biosynthesis.</text>
</comment>
<dbReference type="PANTHER" id="PTHR10192:SF5">
    <property type="entry name" value="GEPHYRIN"/>
    <property type="match status" value="1"/>
</dbReference>
<evidence type="ECO:0000313" key="7">
    <source>
        <dbReference type="EMBL" id="MBB5868440.1"/>
    </source>
</evidence>
<dbReference type="PANTHER" id="PTHR10192">
    <property type="entry name" value="MOLYBDOPTERIN BIOSYNTHESIS PROTEIN"/>
    <property type="match status" value="1"/>
</dbReference>
<dbReference type="GO" id="GO:0061599">
    <property type="term" value="F:molybdopterin molybdotransferase activity"/>
    <property type="evidence" value="ECO:0007669"/>
    <property type="project" value="UniProtKB-UniRule"/>
</dbReference>
<keyword evidence="5 7" id="KW-0808">Transferase</keyword>
<comment type="function">
    <text evidence="1 5">Catalyzes the insertion of molybdate into adenylated molybdopterin with the concomitant release of AMP.</text>
</comment>
<dbReference type="Pfam" id="PF00994">
    <property type="entry name" value="MoCF_biosynth"/>
    <property type="match status" value="1"/>
</dbReference>
<keyword evidence="3 5" id="KW-0500">Molybdenum</keyword>
<evidence type="ECO:0000256" key="4">
    <source>
        <dbReference type="ARBA" id="ARBA00047317"/>
    </source>
</evidence>
<evidence type="ECO:0000256" key="5">
    <source>
        <dbReference type="RuleBase" id="RU365090"/>
    </source>
</evidence>
<accession>A0A841BNQ9</accession>
<dbReference type="Gene3D" id="3.40.980.10">
    <property type="entry name" value="MoaB/Mog-like domain"/>
    <property type="match status" value="1"/>
</dbReference>
<dbReference type="GO" id="GO:0046872">
    <property type="term" value="F:metal ion binding"/>
    <property type="evidence" value="ECO:0007669"/>
    <property type="project" value="UniProtKB-UniRule"/>
</dbReference>
<evidence type="ECO:0000256" key="1">
    <source>
        <dbReference type="ARBA" id="ARBA00002901"/>
    </source>
</evidence>
<dbReference type="InterPro" id="IPR038987">
    <property type="entry name" value="MoeA-like"/>
</dbReference>
<dbReference type="Gene3D" id="2.40.340.10">
    <property type="entry name" value="MoeA, C-terminal, domain IV"/>
    <property type="match status" value="1"/>
</dbReference>
<organism evidence="7 8">
    <name type="scientific">Allocatelliglobosispora scoriae</name>
    <dbReference type="NCBI Taxonomy" id="643052"/>
    <lineage>
        <taxon>Bacteria</taxon>
        <taxon>Bacillati</taxon>
        <taxon>Actinomycetota</taxon>
        <taxon>Actinomycetes</taxon>
        <taxon>Micromonosporales</taxon>
        <taxon>Micromonosporaceae</taxon>
        <taxon>Allocatelliglobosispora</taxon>
    </lineage>
</organism>
<comment type="similarity">
    <text evidence="2 5">Belongs to the MoeA family.</text>
</comment>
<dbReference type="InterPro" id="IPR001453">
    <property type="entry name" value="MoaB/Mog_dom"/>
</dbReference>
<evidence type="ECO:0000256" key="2">
    <source>
        <dbReference type="ARBA" id="ARBA00010763"/>
    </source>
</evidence>
<dbReference type="GO" id="GO:0005829">
    <property type="term" value="C:cytosol"/>
    <property type="evidence" value="ECO:0007669"/>
    <property type="project" value="TreeGrafter"/>
</dbReference>
<reference evidence="7 8" key="1">
    <citation type="submission" date="2020-08" db="EMBL/GenBank/DDBJ databases">
        <title>Sequencing the genomes of 1000 actinobacteria strains.</title>
        <authorList>
            <person name="Klenk H.-P."/>
        </authorList>
    </citation>
    <scope>NUCLEOTIDE SEQUENCE [LARGE SCALE GENOMIC DNA]</scope>
    <source>
        <strain evidence="7 8">DSM 45362</strain>
    </source>
</reference>
<dbReference type="RefSeq" id="WP_184834386.1">
    <property type="nucleotide sequence ID" value="NZ_JACHMN010000002.1"/>
</dbReference>
<dbReference type="SMART" id="SM00852">
    <property type="entry name" value="MoCF_biosynth"/>
    <property type="match status" value="1"/>
</dbReference>
<gene>
    <name evidence="7" type="ORF">F4553_001819</name>
</gene>
<protein>
    <recommendedName>
        <fullName evidence="5">Molybdopterin molybdenumtransferase</fullName>
        <ecNumber evidence="5">2.10.1.1</ecNumber>
    </recommendedName>
</protein>
<evidence type="ECO:0000313" key="8">
    <source>
        <dbReference type="Proteomes" id="UP000587527"/>
    </source>
</evidence>
<dbReference type="AlphaFoldDB" id="A0A841BNQ9"/>